<gene>
    <name evidence="2" type="ORF">FUA24_07560</name>
</gene>
<dbReference type="NCBIfam" id="TIGR04183">
    <property type="entry name" value="Por_Secre_tail"/>
    <property type="match status" value="1"/>
</dbReference>
<feature type="non-terminal residue" evidence="2">
    <location>
        <position position="1"/>
    </location>
</feature>
<keyword evidence="1" id="KW-0732">Signal</keyword>
<accession>A0A5D0IN89</accession>
<dbReference type="AlphaFoldDB" id="A0A5D0IN89"/>
<dbReference type="Proteomes" id="UP000323930">
    <property type="component" value="Unassembled WGS sequence"/>
</dbReference>
<comment type="caution">
    <text evidence="2">The sequence shown here is derived from an EMBL/GenBank/DDBJ whole genome shotgun (WGS) entry which is preliminary data.</text>
</comment>
<dbReference type="InterPro" id="IPR026444">
    <property type="entry name" value="Secre_tail"/>
</dbReference>
<sequence>SNNNTLSFSTKNLSTGVYVAKVTTDNNAAKTQKIVINNQK</sequence>
<name>A0A5D0IN89_9FLAO</name>
<proteinExistence type="predicted"/>
<organism evidence="2 3">
    <name type="scientific">Seonamhaeicola marinus</name>
    <dbReference type="NCBI Taxonomy" id="1912246"/>
    <lineage>
        <taxon>Bacteria</taxon>
        <taxon>Pseudomonadati</taxon>
        <taxon>Bacteroidota</taxon>
        <taxon>Flavobacteriia</taxon>
        <taxon>Flavobacteriales</taxon>
        <taxon>Flavobacteriaceae</taxon>
    </lineage>
</organism>
<evidence type="ECO:0000313" key="3">
    <source>
        <dbReference type="Proteomes" id="UP000323930"/>
    </source>
</evidence>
<evidence type="ECO:0000256" key="1">
    <source>
        <dbReference type="ARBA" id="ARBA00022729"/>
    </source>
</evidence>
<dbReference type="EMBL" id="VSDQ01000433">
    <property type="protein sequence ID" value="TYA83212.1"/>
    <property type="molecule type" value="Genomic_DNA"/>
</dbReference>
<protein>
    <submittedName>
        <fullName evidence="2">T9SS type A sorting domain-containing protein</fullName>
    </submittedName>
</protein>
<evidence type="ECO:0000313" key="2">
    <source>
        <dbReference type="EMBL" id="TYA83212.1"/>
    </source>
</evidence>
<keyword evidence="3" id="KW-1185">Reference proteome</keyword>
<dbReference type="RefSeq" id="WP_148541150.1">
    <property type="nucleotide sequence ID" value="NZ_VSDQ01000433.1"/>
</dbReference>
<reference evidence="2 3" key="1">
    <citation type="submission" date="2019-08" db="EMBL/GenBank/DDBJ databases">
        <title>Seonamhaeicola sediminis sp. nov., isolated from marine sediment.</title>
        <authorList>
            <person name="Cao W.R."/>
        </authorList>
    </citation>
    <scope>NUCLEOTIDE SEQUENCE [LARGE SCALE GENOMIC DNA]</scope>
    <source>
        <strain evidence="2 3">B011</strain>
    </source>
</reference>